<gene>
    <name evidence="1" type="ORF">LCGC14_0892740</name>
</gene>
<dbReference type="EMBL" id="LAZR01002867">
    <property type="protein sequence ID" value="KKN24648.1"/>
    <property type="molecule type" value="Genomic_DNA"/>
</dbReference>
<protein>
    <recommendedName>
        <fullName evidence="2">Homing endonuclease LAGLIDADG domain-containing protein</fullName>
    </recommendedName>
</protein>
<dbReference type="AlphaFoldDB" id="A0A0F9S5Q5"/>
<sequence>MRQATITLSAVDEKQLAYIAGIFDGEGCVLVRKRAWGNDVRLIVTNTHLGLLNWLRDKLGVGRITPSCGTAETRKPCYHWELTTSSNCFLLAKALIPYTIVKRDKLLQLVSFMHQEYMFDVDGGGHITNTGGVLETRIGVPYYDQGAIR</sequence>
<dbReference type="InterPro" id="IPR027434">
    <property type="entry name" value="Homing_endonucl"/>
</dbReference>
<accession>A0A0F9S5Q5</accession>
<reference evidence="1" key="1">
    <citation type="journal article" date="2015" name="Nature">
        <title>Complex archaea that bridge the gap between prokaryotes and eukaryotes.</title>
        <authorList>
            <person name="Spang A."/>
            <person name="Saw J.H."/>
            <person name="Jorgensen S.L."/>
            <person name="Zaremba-Niedzwiedzka K."/>
            <person name="Martijn J."/>
            <person name="Lind A.E."/>
            <person name="van Eijk R."/>
            <person name="Schleper C."/>
            <person name="Guy L."/>
            <person name="Ettema T.J."/>
        </authorList>
    </citation>
    <scope>NUCLEOTIDE SEQUENCE</scope>
</reference>
<organism evidence="1">
    <name type="scientific">marine sediment metagenome</name>
    <dbReference type="NCBI Taxonomy" id="412755"/>
    <lineage>
        <taxon>unclassified sequences</taxon>
        <taxon>metagenomes</taxon>
        <taxon>ecological metagenomes</taxon>
    </lineage>
</organism>
<evidence type="ECO:0008006" key="2">
    <source>
        <dbReference type="Google" id="ProtNLM"/>
    </source>
</evidence>
<evidence type="ECO:0000313" key="1">
    <source>
        <dbReference type="EMBL" id="KKN24648.1"/>
    </source>
</evidence>
<dbReference type="Gene3D" id="3.10.28.10">
    <property type="entry name" value="Homing endonucleases"/>
    <property type="match status" value="1"/>
</dbReference>
<proteinExistence type="predicted"/>
<name>A0A0F9S5Q5_9ZZZZ</name>
<dbReference type="SUPFAM" id="SSF55608">
    <property type="entry name" value="Homing endonucleases"/>
    <property type="match status" value="1"/>
</dbReference>
<comment type="caution">
    <text evidence="1">The sequence shown here is derived from an EMBL/GenBank/DDBJ whole genome shotgun (WGS) entry which is preliminary data.</text>
</comment>